<dbReference type="PANTHER" id="PTHR42720:SF1">
    <property type="entry name" value="GLYCEROL 3-PHOSPHATE OXIDASE"/>
    <property type="match status" value="1"/>
</dbReference>
<dbReference type="InterPro" id="IPR007419">
    <property type="entry name" value="BFD-like_2Fe2S-bd_dom"/>
</dbReference>
<evidence type="ECO:0000313" key="4">
    <source>
        <dbReference type="Proteomes" id="UP000006873"/>
    </source>
</evidence>
<accession>E3GHB8</accession>
<feature type="domain" description="FAD dependent oxidoreductase" evidence="1">
    <location>
        <begin position="6"/>
        <end position="357"/>
    </location>
</feature>
<reference evidence="3 4" key="2">
    <citation type="journal article" date="2011" name="J. Bacteriol.">
        <title>Complete genome sequence of a carbon monoxide-utilizing acetogen, Eubacterium limosum KIST612.</title>
        <authorList>
            <person name="Roh H."/>
            <person name="Ko H.J."/>
            <person name="Kim D."/>
            <person name="Choi D.G."/>
            <person name="Park S."/>
            <person name="Kim S."/>
            <person name="Chang I.S."/>
            <person name="Choi I.G."/>
        </authorList>
    </citation>
    <scope>NUCLEOTIDE SEQUENCE [LARGE SCALE GENOMIC DNA]</scope>
    <source>
        <strain evidence="3 4">KIST612</strain>
    </source>
</reference>
<protein>
    <recommendedName>
        <fullName evidence="5">Glycerol-3-phosphate dehydrogenase</fullName>
    </recommendedName>
</protein>
<evidence type="ECO:0008006" key="5">
    <source>
        <dbReference type="Google" id="ProtNLM"/>
    </source>
</evidence>
<dbReference type="Proteomes" id="UP000006873">
    <property type="component" value="Chromosome"/>
</dbReference>
<dbReference type="InterPro" id="IPR036188">
    <property type="entry name" value="FAD/NAD-bd_sf"/>
</dbReference>
<dbReference type="Gene3D" id="3.30.9.10">
    <property type="entry name" value="D-Amino Acid Oxidase, subunit A, domain 2"/>
    <property type="match status" value="1"/>
</dbReference>
<dbReference type="InterPro" id="IPR041854">
    <property type="entry name" value="BFD-like_2Fe2S-bd_dom_sf"/>
</dbReference>
<dbReference type="Pfam" id="PF01266">
    <property type="entry name" value="DAO"/>
    <property type="match status" value="1"/>
</dbReference>
<dbReference type="eggNOG" id="COG1251">
    <property type="taxonomic scope" value="Bacteria"/>
</dbReference>
<dbReference type="InterPro" id="IPR006076">
    <property type="entry name" value="FAD-dep_OxRdtase"/>
</dbReference>
<evidence type="ECO:0000259" key="2">
    <source>
        <dbReference type="Pfam" id="PF04324"/>
    </source>
</evidence>
<dbReference type="HOGENOM" id="CLU_024775_3_1_9"/>
<gene>
    <name evidence="3" type="ordered locus">ELI_0051</name>
</gene>
<dbReference type="AlphaFoldDB" id="E3GHB8"/>
<dbReference type="Gene3D" id="1.10.10.1100">
    <property type="entry name" value="BFD-like [2Fe-2S]-binding domain"/>
    <property type="match status" value="1"/>
</dbReference>
<sequence length="487" mass="53189">MKKMYDLVIIGAGVTGCCIAREISKYEVNACVIEKGDDVASGTSKANTGVIHTGLEADPGSLMAKLCVEGNRLMWKLSEELDFPVKKNGKFIVCTHEEDLPKLQEQLDHAEKNGVPGCRIVPRDEVLRLEPNLTERTVAALYAPTGGVICPFNLAIAMGENANVNGVAFKFETEAYDIIKADGFYTIKTNRGDIQTKAIANAAGVYADKFHNMVSEKKIHITPRKGEYIFFDKSLGTIFNATVVPLPGKMGKGIAASQTIHGNFFVGPTATDVDDKESFQTTQEVLDSLKEIAASPDFLHKNPLPLNKIITSFVGLRAHEDHHEFIVEEVADAENFFDAAGIESPGLTSSPAIGVMLSGIITEKMQLKKKTNFIARRKGVLKFDSLSDEEKMALIKEKPEYGNIVCRCEMVTEGEIMDAINRPIGAKSMDSVKRRTRAGMGRCQAGFCTPRTMEILSRELGIKMTDITKKGGASQLLTGCDKEIGQE</sequence>
<dbReference type="Pfam" id="PF04324">
    <property type="entry name" value="Fer2_BFD"/>
    <property type="match status" value="1"/>
</dbReference>
<reference key="1">
    <citation type="submission" date="2010-09" db="EMBL/GenBank/DDBJ databases">
        <authorList>
            <person name="Roh H."/>
            <person name="Ko H.-J."/>
            <person name="Kim D."/>
            <person name="Choi D.G."/>
            <person name="Park S."/>
            <person name="Kim S."/>
            <person name="Kim K.H."/>
            <person name="Chang I.S."/>
            <person name="Choi I.-G."/>
        </authorList>
    </citation>
    <scope>NUCLEOTIDE SEQUENCE</scope>
    <source>
        <strain>KIST612</strain>
    </source>
</reference>
<dbReference type="eggNOG" id="COG0579">
    <property type="taxonomic scope" value="Bacteria"/>
</dbReference>
<feature type="domain" description="BFD-like [2Fe-2S]-binding" evidence="2">
    <location>
        <begin position="404"/>
        <end position="457"/>
    </location>
</feature>
<dbReference type="PANTHER" id="PTHR42720">
    <property type="entry name" value="GLYCEROL-3-PHOSPHATE DEHYDROGENASE"/>
    <property type="match status" value="1"/>
</dbReference>
<dbReference type="EMBL" id="CP002273">
    <property type="protein sequence ID" value="ADO35076.1"/>
    <property type="molecule type" value="Genomic_DNA"/>
</dbReference>
<dbReference type="CDD" id="cd19946">
    <property type="entry name" value="GlpA-like_Fer2_BFD-like"/>
    <property type="match status" value="1"/>
</dbReference>
<dbReference type="SUPFAM" id="SSF51905">
    <property type="entry name" value="FAD/NAD(P)-binding domain"/>
    <property type="match status" value="1"/>
</dbReference>
<evidence type="ECO:0000259" key="1">
    <source>
        <dbReference type="Pfam" id="PF01266"/>
    </source>
</evidence>
<dbReference type="Gene3D" id="3.50.50.60">
    <property type="entry name" value="FAD/NAD(P)-binding domain"/>
    <property type="match status" value="1"/>
</dbReference>
<name>E3GHB8_9FIRM</name>
<organism evidence="3 4">
    <name type="scientific">Eubacterium callanderi</name>
    <dbReference type="NCBI Taxonomy" id="53442"/>
    <lineage>
        <taxon>Bacteria</taxon>
        <taxon>Bacillati</taxon>
        <taxon>Bacillota</taxon>
        <taxon>Clostridia</taxon>
        <taxon>Eubacteriales</taxon>
        <taxon>Eubacteriaceae</taxon>
        <taxon>Eubacterium</taxon>
    </lineage>
</organism>
<dbReference type="PROSITE" id="PS51257">
    <property type="entry name" value="PROKAR_LIPOPROTEIN"/>
    <property type="match status" value="1"/>
</dbReference>
<proteinExistence type="predicted"/>
<dbReference type="InterPro" id="IPR052745">
    <property type="entry name" value="G3P_Oxidase/Oxidoreductase"/>
</dbReference>
<keyword evidence="4" id="KW-1185">Reference proteome</keyword>
<dbReference type="KEGG" id="elm:ELI_0051"/>
<evidence type="ECO:0000313" key="3">
    <source>
        <dbReference type="EMBL" id="ADO35076.1"/>
    </source>
</evidence>